<accession>A0A895XWM0</accession>
<comment type="cofactor">
    <cofactor evidence="3">
        <name>FMN</name>
        <dbReference type="ChEBI" id="CHEBI:58210"/>
    </cofactor>
    <text evidence="3">Binds 1 FMN per subunit.</text>
</comment>
<comment type="similarity">
    <text evidence="3 4">In the C-terminal section; belongs to the PPC synthetase family.</text>
</comment>
<evidence type="ECO:0000313" key="7">
    <source>
        <dbReference type="EMBL" id="QSB06620.1"/>
    </source>
</evidence>
<keyword evidence="3 4" id="KW-0436">Ligase</keyword>
<dbReference type="Pfam" id="PF04127">
    <property type="entry name" value="DFP"/>
    <property type="match status" value="1"/>
</dbReference>
<dbReference type="InterPro" id="IPR035929">
    <property type="entry name" value="CoaB-like_sf"/>
</dbReference>
<comment type="function">
    <text evidence="3">Catalyzes two sequential steps in the biosynthesis of coenzyme A. In the first step cysteine is conjugated to 4'-phosphopantothenate to form 4-phosphopantothenoylcysteine. In the second step the latter compound is decarboxylated to form 4'-phosphopantotheine.</text>
</comment>
<comment type="pathway">
    <text evidence="3 4">Cofactor biosynthesis; coenzyme A biosynthesis; CoA from (R)-pantothenate: step 3/5.</text>
</comment>
<dbReference type="UniPathway" id="UPA00241">
    <property type="reaction ID" value="UER00353"/>
</dbReference>
<dbReference type="SUPFAM" id="SSF102645">
    <property type="entry name" value="CoaB-like"/>
    <property type="match status" value="1"/>
</dbReference>
<feature type="region of interest" description="Phosphopantothenoylcysteine decarboxylase" evidence="3">
    <location>
        <begin position="1"/>
        <end position="186"/>
    </location>
</feature>
<evidence type="ECO:0000313" key="8">
    <source>
        <dbReference type="Proteomes" id="UP000662939"/>
    </source>
</evidence>
<dbReference type="NCBIfam" id="TIGR00521">
    <property type="entry name" value="coaBC_dfp"/>
    <property type="match status" value="1"/>
</dbReference>
<organism evidence="7 8">
    <name type="scientific">Natronoglycomyces albus</name>
    <dbReference type="NCBI Taxonomy" id="2811108"/>
    <lineage>
        <taxon>Bacteria</taxon>
        <taxon>Bacillati</taxon>
        <taxon>Actinomycetota</taxon>
        <taxon>Actinomycetes</taxon>
        <taxon>Glycomycetales</taxon>
        <taxon>Glycomycetaceae</taxon>
        <taxon>Natronoglycomyces</taxon>
    </lineage>
</organism>
<dbReference type="GO" id="GO:0004633">
    <property type="term" value="F:phosphopantothenoylcysteine decarboxylase activity"/>
    <property type="evidence" value="ECO:0007669"/>
    <property type="project" value="UniProtKB-UniRule"/>
</dbReference>
<keyword evidence="3 4" id="KW-0288">FMN</keyword>
<dbReference type="InterPro" id="IPR005252">
    <property type="entry name" value="CoaBC"/>
</dbReference>
<comment type="catalytic activity">
    <reaction evidence="3 4">
        <text>(R)-4'-phosphopantothenate + L-cysteine + CTP = N-[(R)-4-phosphopantothenoyl]-L-cysteine + CMP + diphosphate + H(+)</text>
        <dbReference type="Rhea" id="RHEA:19397"/>
        <dbReference type="ChEBI" id="CHEBI:10986"/>
        <dbReference type="ChEBI" id="CHEBI:15378"/>
        <dbReference type="ChEBI" id="CHEBI:33019"/>
        <dbReference type="ChEBI" id="CHEBI:35235"/>
        <dbReference type="ChEBI" id="CHEBI:37563"/>
        <dbReference type="ChEBI" id="CHEBI:59458"/>
        <dbReference type="ChEBI" id="CHEBI:60377"/>
        <dbReference type="EC" id="6.3.2.5"/>
    </reaction>
</comment>
<keyword evidence="3" id="KW-0511">Multifunctional enzyme</keyword>
<dbReference type="KEGG" id="nav:JQS30_06920"/>
<dbReference type="Pfam" id="PF02441">
    <property type="entry name" value="Flavoprotein"/>
    <property type="match status" value="1"/>
</dbReference>
<protein>
    <recommendedName>
        <fullName evidence="3">Coenzyme A biosynthesis bifunctional protein CoaBC</fullName>
    </recommendedName>
    <alternativeName>
        <fullName evidence="3">DNA/pantothenate metabolism flavoprotein</fullName>
    </alternativeName>
    <alternativeName>
        <fullName evidence="3">Phosphopantothenoylcysteine synthetase/decarboxylase</fullName>
        <shortName evidence="3">PPCS-PPCDC</shortName>
    </alternativeName>
    <domain>
        <recommendedName>
            <fullName evidence="3">Phosphopantothenoylcysteine decarboxylase</fullName>
            <shortName evidence="3">PPC decarboxylase</shortName>
            <shortName evidence="3">PPC-DC</shortName>
            <ecNumber evidence="3">4.1.1.36</ecNumber>
        </recommendedName>
        <alternativeName>
            <fullName evidence="3">CoaC</fullName>
        </alternativeName>
    </domain>
    <domain>
        <recommendedName>
            <fullName evidence="3">Phosphopantothenate--cysteine ligase</fullName>
            <ecNumber evidence="3">6.3.2.5</ecNumber>
        </recommendedName>
        <alternativeName>
            <fullName evidence="3">CoaB</fullName>
        </alternativeName>
        <alternativeName>
            <fullName evidence="3">Phosphopantothenoylcysteine synthetase</fullName>
            <shortName evidence="3">PPC synthetase</shortName>
            <shortName evidence="3">PPC-S</shortName>
        </alternativeName>
    </domain>
</protein>
<dbReference type="InterPro" id="IPR036551">
    <property type="entry name" value="Flavin_trans-like"/>
</dbReference>
<feature type="domain" description="DNA/pantothenate metabolism flavoprotein C-terminal" evidence="6">
    <location>
        <begin position="182"/>
        <end position="392"/>
    </location>
</feature>
<evidence type="ECO:0000259" key="6">
    <source>
        <dbReference type="Pfam" id="PF04127"/>
    </source>
</evidence>
<dbReference type="Gene3D" id="3.40.50.1950">
    <property type="entry name" value="Flavin prenyltransferase-like"/>
    <property type="match status" value="1"/>
</dbReference>
<dbReference type="RefSeq" id="WP_213172631.1">
    <property type="nucleotide sequence ID" value="NZ_CP070496.1"/>
</dbReference>
<dbReference type="AlphaFoldDB" id="A0A895XWM0"/>
<feature type="binding site" evidence="3">
    <location>
        <position position="335"/>
    </location>
    <ligand>
        <name>CTP</name>
        <dbReference type="ChEBI" id="CHEBI:37563"/>
    </ligand>
</feature>
<dbReference type="GO" id="GO:0015941">
    <property type="term" value="P:pantothenate catabolic process"/>
    <property type="evidence" value="ECO:0007669"/>
    <property type="project" value="InterPro"/>
</dbReference>
<dbReference type="PANTHER" id="PTHR14359">
    <property type="entry name" value="HOMO-OLIGOMERIC FLAVIN CONTAINING CYS DECARBOXYLASE FAMILY"/>
    <property type="match status" value="1"/>
</dbReference>
<comment type="catalytic activity">
    <reaction evidence="3 4">
        <text>N-[(R)-4-phosphopantothenoyl]-L-cysteine + H(+) = (R)-4'-phosphopantetheine + CO2</text>
        <dbReference type="Rhea" id="RHEA:16793"/>
        <dbReference type="ChEBI" id="CHEBI:15378"/>
        <dbReference type="ChEBI" id="CHEBI:16526"/>
        <dbReference type="ChEBI" id="CHEBI:59458"/>
        <dbReference type="ChEBI" id="CHEBI:61723"/>
        <dbReference type="EC" id="4.1.1.36"/>
    </reaction>
</comment>
<feature type="domain" description="Flavoprotein" evidence="5">
    <location>
        <begin position="1"/>
        <end position="167"/>
    </location>
</feature>
<dbReference type="HAMAP" id="MF_02225">
    <property type="entry name" value="CoaBC"/>
    <property type="match status" value="1"/>
</dbReference>
<sequence length="396" mass="41298">MRIVLGVAGGIAAFKACSLLRLYTESGHDVTVVPTEAALNFVGKATWEALSGRPVASDVFTDVSSVQHVQLGREADLVVIAPATADLLARAATGRADDLLTSTLLTATCPVVFAPAMHTEMWEHPATRANVDLLRERGNLIIEPATGRLTGADTGKGRLPEPEQIYAFTHSLLNKTWSGTDLAGLKVLVTAGGTREGIDPVRFIGNRSSGKQGFALAAAAATRGADVSLIAANVETLPPAGVITHAVETTEELRAATVRESDRADVVVLAAAPVDFRPARVSATKIKRGDDTTSTLSLVANPDIAAEIGRKKGEDTLLVIFAAETDDGLRHAAKKLESKKADLIVLNDVSGGAVFGSSSNAVTILDSSGPVASVSESTKEVVADIIWDTVAARLAR</sequence>
<comment type="caution">
    <text evidence="3">Lacks conserved residue(s) required for the propagation of feature annotation.</text>
</comment>
<feature type="binding site" evidence="3">
    <location>
        <position position="339"/>
    </location>
    <ligand>
        <name>CTP</name>
        <dbReference type="ChEBI" id="CHEBI:37563"/>
    </ligand>
</feature>
<gene>
    <name evidence="3 7" type="primary">coaBC</name>
    <name evidence="7" type="ORF">JQS30_06920</name>
</gene>
<keyword evidence="8" id="KW-1185">Reference proteome</keyword>
<feature type="region of interest" description="Phosphopantothenate--cysteine ligase" evidence="3">
    <location>
        <begin position="187"/>
        <end position="396"/>
    </location>
</feature>
<dbReference type="EMBL" id="CP070496">
    <property type="protein sequence ID" value="QSB06620.1"/>
    <property type="molecule type" value="Genomic_DNA"/>
</dbReference>
<dbReference type="EC" id="6.3.2.5" evidence="3"/>
<dbReference type="GO" id="GO:0071513">
    <property type="term" value="C:phosphopantothenoylcysteine decarboxylase complex"/>
    <property type="evidence" value="ECO:0007669"/>
    <property type="project" value="TreeGrafter"/>
</dbReference>
<comment type="pathway">
    <text evidence="3 4">Cofactor biosynthesis; coenzyme A biosynthesis; CoA from (R)-pantothenate: step 2/5.</text>
</comment>
<dbReference type="SUPFAM" id="SSF52507">
    <property type="entry name" value="Homo-oligomeric flavin-containing Cys decarboxylases, HFCD"/>
    <property type="match status" value="1"/>
</dbReference>
<evidence type="ECO:0000256" key="1">
    <source>
        <dbReference type="ARBA" id="ARBA00022793"/>
    </source>
</evidence>
<dbReference type="InterPro" id="IPR007085">
    <property type="entry name" value="DNA/pantothenate-metab_flavo_C"/>
</dbReference>
<dbReference type="GO" id="GO:0046872">
    <property type="term" value="F:metal ion binding"/>
    <property type="evidence" value="ECO:0007669"/>
    <property type="project" value="UniProtKB-KW"/>
</dbReference>
<dbReference type="GO" id="GO:0004632">
    <property type="term" value="F:phosphopantothenate--cysteine ligase activity"/>
    <property type="evidence" value="ECO:0007669"/>
    <property type="project" value="UniProtKB-UniRule"/>
</dbReference>
<dbReference type="Proteomes" id="UP000662939">
    <property type="component" value="Chromosome"/>
</dbReference>
<dbReference type="Gene3D" id="3.40.50.10300">
    <property type="entry name" value="CoaB-like"/>
    <property type="match status" value="1"/>
</dbReference>
<evidence type="ECO:0000256" key="4">
    <source>
        <dbReference type="RuleBase" id="RU364078"/>
    </source>
</evidence>
<dbReference type="GO" id="GO:0015937">
    <property type="term" value="P:coenzyme A biosynthetic process"/>
    <property type="evidence" value="ECO:0007669"/>
    <property type="project" value="UniProtKB-UniRule"/>
</dbReference>
<evidence type="ECO:0000256" key="3">
    <source>
        <dbReference type="HAMAP-Rule" id="MF_02225"/>
    </source>
</evidence>
<comment type="similarity">
    <text evidence="3 4">In the N-terminal section; belongs to the HFCD (homo-oligomeric flavin containing Cys decarboxylase) superfamily.</text>
</comment>
<evidence type="ECO:0000259" key="5">
    <source>
        <dbReference type="Pfam" id="PF02441"/>
    </source>
</evidence>
<dbReference type="EC" id="4.1.1.36" evidence="3"/>
<feature type="binding site" evidence="3">
    <location>
        <position position="321"/>
    </location>
    <ligand>
        <name>CTP</name>
        <dbReference type="ChEBI" id="CHEBI:37563"/>
    </ligand>
</feature>
<dbReference type="InterPro" id="IPR003382">
    <property type="entry name" value="Flavoprotein"/>
</dbReference>
<feature type="binding site" evidence="3">
    <location>
        <position position="285"/>
    </location>
    <ligand>
        <name>CTP</name>
        <dbReference type="ChEBI" id="CHEBI:37563"/>
    </ligand>
</feature>
<evidence type="ECO:0000256" key="2">
    <source>
        <dbReference type="ARBA" id="ARBA00023239"/>
    </source>
</evidence>
<keyword evidence="1 3" id="KW-0210">Decarboxylase</keyword>
<comment type="cofactor">
    <cofactor evidence="3">
        <name>Mg(2+)</name>
        <dbReference type="ChEBI" id="CHEBI:18420"/>
    </cofactor>
</comment>
<dbReference type="GO" id="GO:0010181">
    <property type="term" value="F:FMN binding"/>
    <property type="evidence" value="ECO:0007669"/>
    <property type="project" value="UniProtKB-UniRule"/>
</dbReference>
<keyword evidence="3" id="KW-0460">Magnesium</keyword>
<dbReference type="PANTHER" id="PTHR14359:SF6">
    <property type="entry name" value="PHOSPHOPANTOTHENOYLCYSTEINE DECARBOXYLASE"/>
    <property type="match status" value="1"/>
</dbReference>
<name>A0A895XWM0_9ACTN</name>
<comment type="function">
    <text evidence="4">Catalyzes two steps in the biosynthesis of coenzyme A. In the first step cysteine is conjugated to 4'-phosphopantothenate to form 4-phosphopantothenoylcysteine, in the latter compound is decarboxylated to form 4'-phosphopantotheine.</text>
</comment>
<keyword evidence="3 4" id="KW-0285">Flavoprotein</keyword>
<reference evidence="7" key="1">
    <citation type="submission" date="2021-02" db="EMBL/GenBank/DDBJ databases">
        <title>Natronoglycomyces albus gen. nov., sp. nov, a haloalkaliphilic actinobacterium from a soda solonchak soil.</title>
        <authorList>
            <person name="Sorokin D.Y."/>
            <person name="Khijniak T.V."/>
            <person name="Zakharycheva A.P."/>
            <person name="Boueva O.V."/>
            <person name="Ariskina E.V."/>
            <person name="Hahnke R.L."/>
            <person name="Bunk B."/>
            <person name="Sproer C."/>
            <person name="Schumann P."/>
            <person name="Evtushenko L.I."/>
            <person name="Kublanov I.V."/>
        </authorList>
    </citation>
    <scope>NUCLEOTIDE SEQUENCE</scope>
    <source>
        <strain evidence="7">DSM 106290</strain>
    </source>
</reference>
<keyword evidence="3" id="KW-0479">Metal-binding</keyword>
<feature type="binding site" evidence="3">
    <location>
        <position position="275"/>
    </location>
    <ligand>
        <name>CTP</name>
        <dbReference type="ChEBI" id="CHEBI:37563"/>
    </ligand>
</feature>
<keyword evidence="2 3" id="KW-0456">Lyase</keyword>
<proteinExistence type="inferred from homology"/>